<evidence type="ECO:0000313" key="8">
    <source>
        <dbReference type="EMBL" id="KAJ7976180.1"/>
    </source>
</evidence>
<evidence type="ECO:0000313" key="9">
    <source>
        <dbReference type="Proteomes" id="UP001163823"/>
    </source>
</evidence>
<keyword evidence="6" id="KW-0695">RNA-directed DNA polymerase</keyword>
<comment type="caution">
    <text evidence="8">The sequence shown here is derived from an EMBL/GenBank/DDBJ whole genome shotgun (WGS) entry which is preliminary data.</text>
</comment>
<keyword evidence="4" id="KW-0255">Endonuclease</keyword>
<accession>A0AAD7VHZ3</accession>
<dbReference type="GO" id="GO:0003964">
    <property type="term" value="F:RNA-directed DNA polymerase activity"/>
    <property type="evidence" value="ECO:0007669"/>
    <property type="project" value="UniProtKB-KW"/>
</dbReference>
<gene>
    <name evidence="8" type="ORF">O6P43_005997</name>
</gene>
<dbReference type="CDD" id="cd09274">
    <property type="entry name" value="RNase_HI_RT_Ty3"/>
    <property type="match status" value="1"/>
</dbReference>
<dbReference type="Pfam" id="PF17917">
    <property type="entry name" value="RT_RNaseH"/>
    <property type="match status" value="1"/>
</dbReference>
<evidence type="ECO:0000256" key="2">
    <source>
        <dbReference type="ARBA" id="ARBA00022695"/>
    </source>
</evidence>
<evidence type="ECO:0000256" key="6">
    <source>
        <dbReference type="ARBA" id="ARBA00022918"/>
    </source>
</evidence>
<organism evidence="8 9">
    <name type="scientific">Quillaja saponaria</name>
    <name type="common">Soap bark tree</name>
    <dbReference type="NCBI Taxonomy" id="32244"/>
    <lineage>
        <taxon>Eukaryota</taxon>
        <taxon>Viridiplantae</taxon>
        <taxon>Streptophyta</taxon>
        <taxon>Embryophyta</taxon>
        <taxon>Tracheophyta</taxon>
        <taxon>Spermatophyta</taxon>
        <taxon>Magnoliopsida</taxon>
        <taxon>eudicotyledons</taxon>
        <taxon>Gunneridae</taxon>
        <taxon>Pentapetalae</taxon>
        <taxon>rosids</taxon>
        <taxon>fabids</taxon>
        <taxon>Fabales</taxon>
        <taxon>Quillajaceae</taxon>
        <taxon>Quillaja</taxon>
    </lineage>
</organism>
<reference evidence="8" key="1">
    <citation type="journal article" date="2023" name="Science">
        <title>Elucidation of the pathway for biosynthesis of saponin adjuvants from the soapbark tree.</title>
        <authorList>
            <person name="Reed J."/>
            <person name="Orme A."/>
            <person name="El-Demerdash A."/>
            <person name="Owen C."/>
            <person name="Martin L.B.B."/>
            <person name="Misra R.C."/>
            <person name="Kikuchi S."/>
            <person name="Rejzek M."/>
            <person name="Martin A.C."/>
            <person name="Harkess A."/>
            <person name="Leebens-Mack J."/>
            <person name="Louveau T."/>
            <person name="Stephenson M.J."/>
            <person name="Osbourn A."/>
        </authorList>
    </citation>
    <scope>NUCLEOTIDE SEQUENCE</scope>
    <source>
        <strain evidence="8">S10</strain>
    </source>
</reference>
<feature type="domain" description="Reverse transcriptase RNase H-like" evidence="7">
    <location>
        <begin position="2"/>
        <end position="74"/>
    </location>
</feature>
<dbReference type="GO" id="GO:0016787">
    <property type="term" value="F:hydrolase activity"/>
    <property type="evidence" value="ECO:0007669"/>
    <property type="project" value="UniProtKB-KW"/>
</dbReference>
<dbReference type="KEGG" id="qsa:O6P43_005997"/>
<evidence type="ECO:0000256" key="5">
    <source>
        <dbReference type="ARBA" id="ARBA00022801"/>
    </source>
</evidence>
<keyword evidence="3" id="KW-0540">Nuclease</keyword>
<dbReference type="EMBL" id="JARAOO010000003">
    <property type="protein sequence ID" value="KAJ7976180.1"/>
    <property type="molecule type" value="Genomic_DNA"/>
</dbReference>
<evidence type="ECO:0000256" key="4">
    <source>
        <dbReference type="ARBA" id="ARBA00022759"/>
    </source>
</evidence>
<evidence type="ECO:0000256" key="3">
    <source>
        <dbReference type="ARBA" id="ARBA00022722"/>
    </source>
</evidence>
<dbReference type="PANTHER" id="PTHR34072">
    <property type="entry name" value="ENZYMATIC POLYPROTEIN-RELATED"/>
    <property type="match status" value="1"/>
</dbReference>
<dbReference type="PANTHER" id="PTHR34072:SF52">
    <property type="entry name" value="RIBONUCLEASE H"/>
    <property type="match status" value="1"/>
</dbReference>
<dbReference type="GO" id="GO:0004519">
    <property type="term" value="F:endonuclease activity"/>
    <property type="evidence" value="ECO:0007669"/>
    <property type="project" value="UniProtKB-KW"/>
</dbReference>
<name>A0AAD7VHZ3_QUISA</name>
<dbReference type="Proteomes" id="UP001163823">
    <property type="component" value="Chromosome 3"/>
</dbReference>
<dbReference type="AlphaFoldDB" id="A0AAD7VHZ3"/>
<evidence type="ECO:0000256" key="1">
    <source>
        <dbReference type="ARBA" id="ARBA00022679"/>
    </source>
</evidence>
<protein>
    <submittedName>
        <fullName evidence="8">Retrovirus-related Pol polyprotein from transposon 17.6</fullName>
    </submittedName>
</protein>
<dbReference type="InterPro" id="IPR043502">
    <property type="entry name" value="DNA/RNA_pol_sf"/>
</dbReference>
<keyword evidence="9" id="KW-1185">Reference proteome</keyword>
<keyword evidence="2" id="KW-0548">Nucleotidyltransferase</keyword>
<evidence type="ECO:0000259" key="7">
    <source>
        <dbReference type="Pfam" id="PF17917"/>
    </source>
</evidence>
<keyword evidence="5" id="KW-0378">Hydrolase</keyword>
<dbReference type="InterPro" id="IPR041373">
    <property type="entry name" value="RT_RNaseH"/>
</dbReference>
<keyword evidence="1" id="KW-0808">Transferase</keyword>
<sequence length="108" mass="12906">MMAYASRQLKKHKMNYPTHDLEIAIVIFALKIWRHYLYGETFEIFTDHKSLKYIFDQKELNLRHHRWIKLLDGYYCSISYQPSKVNVIADTLSRKSMGSLFYLTASHS</sequence>
<dbReference type="SUPFAM" id="SSF56672">
    <property type="entry name" value="DNA/RNA polymerases"/>
    <property type="match status" value="1"/>
</dbReference>
<proteinExistence type="predicted"/>